<accession>A0AAJ4N7U5</accession>
<dbReference type="InterPro" id="IPR002018">
    <property type="entry name" value="CarbesteraseB"/>
</dbReference>
<dbReference type="PANTHER" id="PTHR11559">
    <property type="entry name" value="CARBOXYLESTERASE"/>
    <property type="match status" value="1"/>
</dbReference>
<dbReference type="EMBL" id="CP049218">
    <property type="protein sequence ID" value="QTG16660.1"/>
    <property type="molecule type" value="Genomic_DNA"/>
</dbReference>
<evidence type="ECO:0000313" key="5">
    <source>
        <dbReference type="EMBL" id="QTG16660.1"/>
    </source>
</evidence>
<evidence type="ECO:0000256" key="3">
    <source>
        <dbReference type="RuleBase" id="RU361235"/>
    </source>
</evidence>
<evidence type="ECO:0000256" key="1">
    <source>
        <dbReference type="ARBA" id="ARBA00005964"/>
    </source>
</evidence>
<comment type="similarity">
    <text evidence="1 3">Belongs to the type-B carboxylesterase/lipase family.</text>
</comment>
<proteinExistence type="inferred from homology"/>
<dbReference type="EC" id="3.1.1.-" evidence="3"/>
<dbReference type="GO" id="GO:0016787">
    <property type="term" value="F:hydrolase activity"/>
    <property type="evidence" value="ECO:0007669"/>
    <property type="project" value="UniProtKB-KW"/>
</dbReference>
<protein>
    <recommendedName>
        <fullName evidence="3">Carboxylic ester hydrolase</fullName>
        <ecNumber evidence="3">3.1.1.-</ecNumber>
    </recommendedName>
</protein>
<dbReference type="SUPFAM" id="SSF53474">
    <property type="entry name" value="alpha/beta-Hydrolases"/>
    <property type="match status" value="1"/>
</dbReference>
<evidence type="ECO:0000256" key="2">
    <source>
        <dbReference type="ARBA" id="ARBA00022801"/>
    </source>
</evidence>
<keyword evidence="2 3" id="KW-0378">Hydrolase</keyword>
<dbReference type="InterPro" id="IPR019826">
    <property type="entry name" value="Carboxylesterase_B_AS"/>
</dbReference>
<organism evidence="5 6">
    <name type="scientific">Agrobacterium tumefaciens</name>
    <dbReference type="NCBI Taxonomy" id="358"/>
    <lineage>
        <taxon>Bacteria</taxon>
        <taxon>Pseudomonadati</taxon>
        <taxon>Pseudomonadota</taxon>
        <taxon>Alphaproteobacteria</taxon>
        <taxon>Hyphomicrobiales</taxon>
        <taxon>Rhizobiaceae</taxon>
        <taxon>Rhizobium/Agrobacterium group</taxon>
        <taxon>Agrobacterium</taxon>
        <taxon>Agrobacterium tumefaciens complex</taxon>
    </lineage>
</organism>
<keyword evidence="5" id="KW-0614">Plasmid</keyword>
<geneLocation type="plasmid" evidence="5 6">
    <name>pQ15_94_1</name>
</geneLocation>
<dbReference type="InterPro" id="IPR029058">
    <property type="entry name" value="AB_hydrolase_fold"/>
</dbReference>
<name>A0AAJ4N7U5_AGRTU</name>
<reference evidence="5" key="1">
    <citation type="submission" date="2020-02" db="EMBL/GenBank/DDBJ databases">
        <title>Unexpected conservation and global transmission of agrobacterial virulence plasmids.</title>
        <authorList>
            <person name="Weisberg A.J."/>
            <person name="Davis E.W. II"/>
            <person name="Tabima J.R."/>
            <person name="Belcher M.S."/>
            <person name="Miller M."/>
            <person name="Kuo C.-H."/>
            <person name="Loper J.E."/>
            <person name="Grunwald N.J."/>
            <person name="Putnam M.L."/>
            <person name="Chang J.H."/>
        </authorList>
    </citation>
    <scope>NUCLEOTIDE SEQUENCE</scope>
    <source>
        <strain evidence="5">Q15/94</strain>
        <plasmid evidence="5">pQ15_94_1</plasmid>
    </source>
</reference>
<feature type="domain" description="Carboxylesterase type B" evidence="4">
    <location>
        <begin position="4"/>
        <end position="194"/>
    </location>
</feature>
<evidence type="ECO:0000259" key="4">
    <source>
        <dbReference type="Pfam" id="PF00135"/>
    </source>
</evidence>
<dbReference type="PROSITE" id="PS00122">
    <property type="entry name" value="CARBOXYLESTERASE_B_1"/>
    <property type="match status" value="1"/>
</dbReference>
<gene>
    <name evidence="5" type="ORF">G6M86_25560</name>
</gene>
<dbReference type="Pfam" id="PF00135">
    <property type="entry name" value="COesterase"/>
    <property type="match status" value="1"/>
</dbReference>
<evidence type="ECO:0000313" key="6">
    <source>
        <dbReference type="Proteomes" id="UP000663946"/>
    </source>
</evidence>
<dbReference type="Proteomes" id="UP000663946">
    <property type="component" value="Plasmid pQ15_94_1"/>
</dbReference>
<dbReference type="Gene3D" id="3.40.50.1820">
    <property type="entry name" value="alpha/beta hydrolase"/>
    <property type="match status" value="1"/>
</dbReference>
<dbReference type="InterPro" id="IPR050309">
    <property type="entry name" value="Type-B_Carboxylest/Lipase"/>
</dbReference>
<dbReference type="AlphaFoldDB" id="A0AAJ4N7U5"/>
<sequence length="394" mass="43034">MTDIEIFRNIRYAHSLRFEQPELIPWDGVRLTERGPICPQLPSRLELVQGPMPEMEMSEHCQVLSVFSLALSGKRPVMVFFHGGGFVTGGGELPWHDGDKLACEQGVVVVTVTYRLGVFGYFQQPGGSDPSPAMADQVAALRWVKTNIGAFGGDPENVTVFGQSAGGCSIATMLAWGHGGDLFKRAILQSGAYGLAHTRAEADTTSDMFLDELGGDPRSATIDELIVAQGRLAAKLKRLALWSAVLPPADRGPGVDVIAGWCRDDALPFVLLQKQIKPSPGTETHFLDETREMNELFEGGSRSLVRDMAEKGHRGLLYRFDWESPGTGLGACHCIELPFLLGSEQAWRSAPAVAGSDWSKIEPIGRRMRKLWADFARGDYADPDWSPGTVRILP</sequence>
<dbReference type="RefSeq" id="WP_333722356.1">
    <property type="nucleotide sequence ID" value="NZ_CP049218.1"/>
</dbReference>